<evidence type="ECO:0000313" key="3">
    <source>
        <dbReference type="Proteomes" id="UP001642360"/>
    </source>
</evidence>
<feature type="compositionally biased region" description="Polar residues" evidence="1">
    <location>
        <begin position="55"/>
        <end position="68"/>
    </location>
</feature>
<gene>
    <name evidence="2" type="ORF">ILEXP_LOCUS35512</name>
</gene>
<evidence type="ECO:0000256" key="1">
    <source>
        <dbReference type="SAM" id="MobiDB-lite"/>
    </source>
</evidence>
<name>A0ABC8TB14_9AQUA</name>
<dbReference type="AlphaFoldDB" id="A0ABC8TB14"/>
<feature type="non-terminal residue" evidence="2">
    <location>
        <position position="68"/>
    </location>
</feature>
<dbReference type="EMBL" id="CAUOFW020004580">
    <property type="protein sequence ID" value="CAK9166301.1"/>
    <property type="molecule type" value="Genomic_DNA"/>
</dbReference>
<protein>
    <submittedName>
        <fullName evidence="2">Uncharacterized protein</fullName>
    </submittedName>
</protein>
<sequence length="68" mass="7437">MAQHSYPVTQHSYLVTLLQRLIVNPFSLSQPILLTTQRLGSASHSSVMAQHSGDQHNVLSGDQHSSAQ</sequence>
<evidence type="ECO:0000313" key="2">
    <source>
        <dbReference type="EMBL" id="CAK9166301.1"/>
    </source>
</evidence>
<keyword evidence="3" id="KW-1185">Reference proteome</keyword>
<feature type="region of interest" description="Disordered" evidence="1">
    <location>
        <begin position="43"/>
        <end position="68"/>
    </location>
</feature>
<accession>A0ABC8TB14</accession>
<organism evidence="2 3">
    <name type="scientific">Ilex paraguariensis</name>
    <name type="common">yerba mate</name>
    <dbReference type="NCBI Taxonomy" id="185542"/>
    <lineage>
        <taxon>Eukaryota</taxon>
        <taxon>Viridiplantae</taxon>
        <taxon>Streptophyta</taxon>
        <taxon>Embryophyta</taxon>
        <taxon>Tracheophyta</taxon>
        <taxon>Spermatophyta</taxon>
        <taxon>Magnoliopsida</taxon>
        <taxon>eudicotyledons</taxon>
        <taxon>Gunneridae</taxon>
        <taxon>Pentapetalae</taxon>
        <taxon>asterids</taxon>
        <taxon>campanulids</taxon>
        <taxon>Aquifoliales</taxon>
        <taxon>Aquifoliaceae</taxon>
        <taxon>Ilex</taxon>
    </lineage>
</organism>
<dbReference type="Proteomes" id="UP001642360">
    <property type="component" value="Unassembled WGS sequence"/>
</dbReference>
<proteinExistence type="predicted"/>
<reference evidence="2 3" key="1">
    <citation type="submission" date="2024-02" db="EMBL/GenBank/DDBJ databases">
        <authorList>
            <person name="Vignale AGUSTIN F."/>
            <person name="Sosa J E."/>
            <person name="Modenutti C."/>
        </authorList>
    </citation>
    <scope>NUCLEOTIDE SEQUENCE [LARGE SCALE GENOMIC DNA]</scope>
</reference>
<comment type="caution">
    <text evidence="2">The sequence shown here is derived from an EMBL/GenBank/DDBJ whole genome shotgun (WGS) entry which is preliminary data.</text>
</comment>